<evidence type="ECO:0000256" key="1">
    <source>
        <dbReference type="SAM" id="MobiDB-lite"/>
    </source>
</evidence>
<feature type="compositionally biased region" description="Basic and acidic residues" evidence="1">
    <location>
        <begin position="116"/>
        <end position="133"/>
    </location>
</feature>
<dbReference type="EMBL" id="CP012333">
    <property type="protein sequence ID" value="AKU97316.1"/>
    <property type="molecule type" value="Genomic_DNA"/>
</dbReference>
<dbReference type="AlphaFoldDB" id="A0A0K1PVC3"/>
<feature type="region of interest" description="Disordered" evidence="1">
    <location>
        <begin position="165"/>
        <end position="306"/>
    </location>
</feature>
<evidence type="ECO:0000313" key="3">
    <source>
        <dbReference type="EMBL" id="AKU97316.1"/>
    </source>
</evidence>
<feature type="region of interest" description="Disordered" evidence="1">
    <location>
        <begin position="111"/>
        <end position="133"/>
    </location>
</feature>
<keyword evidence="2" id="KW-1133">Transmembrane helix</keyword>
<feature type="compositionally biased region" description="Basic and acidic residues" evidence="1">
    <location>
        <begin position="37"/>
        <end position="48"/>
    </location>
</feature>
<feature type="compositionally biased region" description="Low complexity" evidence="1">
    <location>
        <begin position="515"/>
        <end position="538"/>
    </location>
</feature>
<keyword evidence="4" id="KW-1185">Reference proteome</keyword>
<sequence>MLPKFRPLSEGREGPARPAIRPVKPSPPPPPPTPLRRTSDVRVRESRPPRSYSELVDSDNDTTDRDPRKSYDEPPTLDTEPATLDGCPATSPIRSVAPSFQVREMRELALSFDEETQARPIDDHLLSSSRDDAHAASDLDAALVSLPSLEVRAPFDSYEAAFAERDPVTLHASQARNSSDSSESSYEPYPAPPRSYQEATPRAQRPNEGSGPRERPEARPEARPEPRLEVRPRTASYAAPVPAFDDISESNQWARMAARGPQNMRSGPSYPPPPPAPAAAPAHYSQPPMPRPMQLTPPPDAWQRAPMHPQQNMMTAPMQAAPVAPYRPALSSPAAPVSPSMILHQQQLAAGVVSGPYAPVGTVRGQIAPMPAEAPKPSRFAWFVAGAAFGVAFAFFATGVFSGKRPHEEATNAPVGTHAPVQVTATAQGTIPVPVQVATPVTPVVQAQPVFAAPQPVAVAPPVQTVQAVQPVAPRVAAPVVEPTPVSTFQLADAAKSAPAPTVEKHTAPPPAPHAAPRATTVARRPAAPASTGASAPSIPKPIQGADIDPAPSGGGDNFGDLLGAALKP</sequence>
<feature type="region of interest" description="Disordered" evidence="1">
    <location>
        <begin position="493"/>
        <end position="569"/>
    </location>
</feature>
<dbReference type="KEGG" id="llu:AKJ09_03980"/>
<protein>
    <submittedName>
        <fullName evidence="3">Extensin-like protein</fullName>
    </submittedName>
</protein>
<proteinExistence type="predicted"/>
<keyword evidence="2" id="KW-0812">Transmembrane</keyword>
<feature type="compositionally biased region" description="Pro residues" evidence="1">
    <location>
        <begin position="24"/>
        <end position="34"/>
    </location>
</feature>
<gene>
    <name evidence="3" type="ORF">AKJ09_03980</name>
</gene>
<name>A0A0K1PVC3_9BACT</name>
<feature type="compositionally biased region" description="Basic and acidic residues" evidence="1">
    <location>
        <begin position="62"/>
        <end position="72"/>
    </location>
</feature>
<keyword evidence="2" id="KW-0472">Membrane</keyword>
<feature type="region of interest" description="Disordered" evidence="1">
    <location>
        <begin position="1"/>
        <end position="98"/>
    </location>
</feature>
<reference evidence="3 4" key="1">
    <citation type="submission" date="2015-08" db="EMBL/GenBank/DDBJ databases">
        <authorList>
            <person name="Babu N.S."/>
            <person name="Beckwith C.J."/>
            <person name="Beseler K.G."/>
            <person name="Brison A."/>
            <person name="Carone J.V."/>
            <person name="Caskin T.P."/>
            <person name="Diamond M."/>
            <person name="Durham M.E."/>
            <person name="Foxe J.M."/>
            <person name="Go M."/>
            <person name="Henderson B.A."/>
            <person name="Jones I.B."/>
            <person name="McGettigan J.A."/>
            <person name="Micheletti S.J."/>
            <person name="Nasrallah M.E."/>
            <person name="Ortiz D."/>
            <person name="Piller C.R."/>
            <person name="Privatt S.R."/>
            <person name="Schneider S.L."/>
            <person name="Sharp S."/>
            <person name="Smith T.C."/>
            <person name="Stanton J.D."/>
            <person name="Ullery H.E."/>
            <person name="Wilson R.J."/>
            <person name="Serrano M.G."/>
            <person name="Buck G."/>
            <person name="Lee V."/>
            <person name="Wang Y."/>
            <person name="Carvalho R."/>
            <person name="Voegtly L."/>
            <person name="Shi R."/>
            <person name="Duckworth R."/>
            <person name="Johnson A."/>
            <person name="Loviza R."/>
            <person name="Walstead R."/>
            <person name="Shah Z."/>
            <person name="Kiflezghi M."/>
            <person name="Wade K."/>
            <person name="Ball S.L."/>
            <person name="Bradley K.W."/>
            <person name="Asai D.J."/>
            <person name="Bowman C.A."/>
            <person name="Russell D.A."/>
            <person name="Pope W.H."/>
            <person name="Jacobs-Sera D."/>
            <person name="Hendrix R.W."/>
            <person name="Hatfull G.F."/>
        </authorList>
    </citation>
    <scope>NUCLEOTIDE SEQUENCE [LARGE SCALE GENOMIC DNA]</scope>
    <source>
        <strain evidence="3 4">DSM 27648</strain>
    </source>
</reference>
<accession>A0A0K1PVC3</accession>
<dbReference type="Proteomes" id="UP000064967">
    <property type="component" value="Chromosome"/>
</dbReference>
<organism evidence="3 4">
    <name type="scientific">Labilithrix luteola</name>
    <dbReference type="NCBI Taxonomy" id="1391654"/>
    <lineage>
        <taxon>Bacteria</taxon>
        <taxon>Pseudomonadati</taxon>
        <taxon>Myxococcota</taxon>
        <taxon>Polyangia</taxon>
        <taxon>Polyangiales</taxon>
        <taxon>Labilitrichaceae</taxon>
        <taxon>Labilithrix</taxon>
    </lineage>
</organism>
<evidence type="ECO:0000256" key="2">
    <source>
        <dbReference type="SAM" id="Phobius"/>
    </source>
</evidence>
<feature type="compositionally biased region" description="Pro residues" evidence="1">
    <location>
        <begin position="269"/>
        <end position="278"/>
    </location>
</feature>
<feature type="compositionally biased region" description="Basic and acidic residues" evidence="1">
    <location>
        <begin position="211"/>
        <end position="232"/>
    </location>
</feature>
<feature type="compositionally biased region" description="Low complexity" evidence="1">
    <location>
        <begin position="173"/>
        <end position="188"/>
    </location>
</feature>
<evidence type="ECO:0000313" key="4">
    <source>
        <dbReference type="Proteomes" id="UP000064967"/>
    </source>
</evidence>
<feature type="compositionally biased region" description="Pro residues" evidence="1">
    <location>
        <begin position="287"/>
        <end position="300"/>
    </location>
</feature>
<feature type="transmembrane region" description="Helical" evidence="2">
    <location>
        <begin position="380"/>
        <end position="401"/>
    </location>
</feature>